<proteinExistence type="predicted"/>
<reference evidence="1" key="1">
    <citation type="journal article" date="2021" name="New Phytol.">
        <title>Evolutionary innovations through gain and loss of genes in the ectomycorrhizal Boletales.</title>
        <authorList>
            <person name="Wu G."/>
            <person name="Miyauchi S."/>
            <person name="Morin E."/>
            <person name="Kuo A."/>
            <person name="Drula E."/>
            <person name="Varga T."/>
            <person name="Kohler A."/>
            <person name="Feng B."/>
            <person name="Cao Y."/>
            <person name="Lipzen A."/>
            <person name="Daum C."/>
            <person name="Hundley H."/>
            <person name="Pangilinan J."/>
            <person name="Johnson J."/>
            <person name="Barry K."/>
            <person name="LaButti K."/>
            <person name="Ng V."/>
            <person name="Ahrendt S."/>
            <person name="Min B."/>
            <person name="Choi I.G."/>
            <person name="Park H."/>
            <person name="Plett J.M."/>
            <person name="Magnuson J."/>
            <person name="Spatafora J.W."/>
            <person name="Nagy L.G."/>
            <person name="Henrissat B."/>
            <person name="Grigoriev I.V."/>
            <person name="Yang Z.L."/>
            <person name="Xu J."/>
            <person name="Martin F.M."/>
        </authorList>
    </citation>
    <scope>NUCLEOTIDE SEQUENCE</scope>
    <source>
        <strain evidence="1">KUC20120723A-06</strain>
    </source>
</reference>
<protein>
    <submittedName>
        <fullName evidence="1">Uncharacterized protein</fullName>
    </submittedName>
</protein>
<organism evidence="1 2">
    <name type="scientific">Leucogyrophana mollusca</name>
    <dbReference type="NCBI Taxonomy" id="85980"/>
    <lineage>
        <taxon>Eukaryota</taxon>
        <taxon>Fungi</taxon>
        <taxon>Dikarya</taxon>
        <taxon>Basidiomycota</taxon>
        <taxon>Agaricomycotina</taxon>
        <taxon>Agaricomycetes</taxon>
        <taxon>Agaricomycetidae</taxon>
        <taxon>Boletales</taxon>
        <taxon>Boletales incertae sedis</taxon>
        <taxon>Leucogyrophana</taxon>
    </lineage>
</organism>
<evidence type="ECO:0000313" key="2">
    <source>
        <dbReference type="Proteomes" id="UP000790709"/>
    </source>
</evidence>
<keyword evidence="2" id="KW-1185">Reference proteome</keyword>
<name>A0ACB8BQP5_9AGAM</name>
<accession>A0ACB8BQP5</accession>
<comment type="caution">
    <text evidence="1">The sequence shown here is derived from an EMBL/GenBank/DDBJ whole genome shotgun (WGS) entry which is preliminary data.</text>
</comment>
<gene>
    <name evidence="1" type="ORF">BV22DRAFT_1045550</name>
</gene>
<dbReference type="Proteomes" id="UP000790709">
    <property type="component" value="Unassembled WGS sequence"/>
</dbReference>
<evidence type="ECO:0000313" key="1">
    <source>
        <dbReference type="EMBL" id="KAH7927193.1"/>
    </source>
</evidence>
<dbReference type="EMBL" id="MU266370">
    <property type="protein sequence ID" value="KAH7927193.1"/>
    <property type="molecule type" value="Genomic_DNA"/>
</dbReference>
<sequence>MLAILQNIHGALPPESPTTKNHDRANFISLSRAAGAIGVPNIFIIQEFLLIGIRTTITDDEDEVLPESFGVEEPARLAAKAKDYTRLAEVLAIHTSLTSLAGEVTDESIAYLTLDILAVSDILQSEGISPEARGHFFSERGGCPWWRSPLDATPADSLWYQPLEGTTSNNDHKMLFADALVISLSRVLRADAGRHQDRRGPFCTAGSYSQMWKGYIPGRLVAVKQARVMRSDLGEVMKMKVRLVLLIESTVPVGPGPLIASYRMSDVFRIATFLRPPAAGIIKAVMFCLPTYTFYEGHCGK</sequence>